<evidence type="ECO:0000259" key="2">
    <source>
        <dbReference type="Pfam" id="PF06902"/>
    </source>
</evidence>
<reference evidence="3 6" key="2">
    <citation type="submission" date="2024-01" db="EMBL/GenBank/DDBJ databases">
        <title>Metagenomic exploration of the rhizosphere soil microbial community and their significance in facilitating the development of wild simulated ginseng.</title>
        <authorList>
            <person name="Huang J."/>
        </authorList>
    </citation>
    <scope>NUCLEOTIDE SEQUENCE [LARGE SCALE GENOMIC DNA]</scope>
    <source>
        <strain evidence="3 6">WY141</strain>
    </source>
</reference>
<evidence type="ECO:0000313" key="5">
    <source>
        <dbReference type="Proteomes" id="UP000509345"/>
    </source>
</evidence>
<dbReference type="Gene3D" id="3.40.5.90">
    <property type="entry name" value="CDGSH iron-sulfur domain, mitoNEET-type"/>
    <property type="match status" value="1"/>
</dbReference>
<dbReference type="Proteomes" id="UP000509345">
    <property type="component" value="Chromosome"/>
</dbReference>
<evidence type="ECO:0000313" key="3">
    <source>
        <dbReference type="EMBL" id="MER0427320.1"/>
    </source>
</evidence>
<name>A0A7H8MV85_STRMI</name>
<dbReference type="Pfam" id="PF06902">
    <property type="entry name" value="Fer4_19"/>
    <property type="match status" value="1"/>
</dbReference>
<organism evidence="4 5">
    <name type="scientific">Streptomyces microflavus</name>
    <name type="common">Streptomyces lipmanii</name>
    <dbReference type="NCBI Taxonomy" id="1919"/>
    <lineage>
        <taxon>Bacteria</taxon>
        <taxon>Bacillati</taxon>
        <taxon>Actinomycetota</taxon>
        <taxon>Actinomycetes</taxon>
        <taxon>Kitasatosporales</taxon>
        <taxon>Streptomycetaceae</taxon>
        <taxon>Streptomyces</taxon>
    </lineage>
</organism>
<accession>A0A7H8MV85</accession>
<evidence type="ECO:0000313" key="4">
    <source>
        <dbReference type="EMBL" id="QKW46052.1"/>
    </source>
</evidence>
<dbReference type="EMBL" id="CP054926">
    <property type="protein sequence ID" value="QKW46052.1"/>
    <property type="molecule type" value="Genomic_DNA"/>
</dbReference>
<dbReference type="AlphaFoldDB" id="A0A7H8MV85"/>
<dbReference type="EMBL" id="JBEJUE010000023">
    <property type="protein sequence ID" value="MER0427320.1"/>
    <property type="molecule type" value="Genomic_DNA"/>
</dbReference>
<dbReference type="InterPro" id="IPR042216">
    <property type="entry name" value="MitoNEET_CISD"/>
</dbReference>
<gene>
    <name evidence="3" type="ORF">ABR748_24240</name>
    <name evidence="4" type="ORF">HUT09_27905</name>
</gene>
<dbReference type="InterPro" id="IPR010693">
    <property type="entry name" value="Divergent_4Fe-4S_mono-cluster"/>
</dbReference>
<evidence type="ECO:0000313" key="6">
    <source>
        <dbReference type="Proteomes" id="UP001456562"/>
    </source>
</evidence>
<dbReference type="Proteomes" id="UP001456562">
    <property type="component" value="Unassembled WGS sequence"/>
</dbReference>
<feature type="domain" description="Divergent 4Fe-4S mono-cluster" evidence="2">
    <location>
        <begin position="18"/>
        <end position="80"/>
    </location>
</feature>
<protein>
    <submittedName>
        <fullName evidence="4">(4Fe-4S)-binding protein</fullName>
    </submittedName>
</protein>
<feature type="region of interest" description="Disordered" evidence="1">
    <location>
        <begin position="147"/>
        <end position="167"/>
    </location>
</feature>
<evidence type="ECO:0000256" key="1">
    <source>
        <dbReference type="SAM" id="MobiDB-lite"/>
    </source>
</evidence>
<reference evidence="4 5" key="1">
    <citation type="submission" date="2020-06" db="EMBL/GenBank/DDBJ databases">
        <title>Genome mining for natural products.</title>
        <authorList>
            <person name="Zhang B."/>
            <person name="Shi J."/>
            <person name="Ge H."/>
        </authorList>
    </citation>
    <scope>NUCLEOTIDE SEQUENCE [LARGE SCALE GENOMIC DNA]</scope>
    <source>
        <strain evidence="4 5">NA06532</strain>
    </source>
</reference>
<keyword evidence="6" id="KW-1185">Reference proteome</keyword>
<dbReference type="RefSeq" id="WP_176144787.1">
    <property type="nucleotide sequence ID" value="NZ_CP054926.1"/>
</dbReference>
<dbReference type="GeneID" id="87635094"/>
<sequence length="167" mass="17414">MTSDSRPTPPHPAAARSYDGEGITVSFDAHRCLHAAECVRGLPAVFEVGRKPWILPGNAPADEVADVIHRCPSGALQYHRTDGLPDEIPDVPTHVSLHPDGVLHLRGDLEVATPHGPRHETRAMLCGCGATGNTPYCDHSGACAGHDQGAGNGSRRSGTGVRGAPVG</sequence>
<proteinExistence type="predicted"/>